<accession>A0AAP8TA66</accession>
<evidence type="ECO:0000313" key="2">
    <source>
        <dbReference type="Proteomes" id="UP000235914"/>
    </source>
</evidence>
<dbReference type="RefSeq" id="WP_094135939.1">
    <property type="nucleotide sequence ID" value="NZ_CP029697.1"/>
</dbReference>
<protein>
    <submittedName>
        <fullName evidence="1">Uncharacterized protein</fullName>
    </submittedName>
</protein>
<sequence>MTSPQELILKLQNLLTNASGADLQQFLAGLEQPGPAPAGDDLTPDGRIKVAMPSKNGTTTPQWCERVAIALQRANAPIYNLAGSPVYITDDGKTVYLNPNNFISAAEKYICPCAFRSKDDSTLVYQPMKEPLAKLTLSSMEFLTAIPELIKIHDQITPAMLPNGTYHLNQRGYDPESKIYTLKTAVDYDTEMPLEQALLIWRNWHKEFPFLDWSSSDLQERATSATSRSFAVHTCACVALYASAMLPLSSPRLGYVYTSNSQRSGKSLLADLATGITYNNNAKHPWYYDDEKLQGVLNTILNTRAPYVYFDNLRGKLQSTCLESFISSVSQDIRPFHTQSLVTKQNCATVFITGNSLEWNTDLASRLLICDLNLTESNPQDRTVQRVIDLETIQDSGNRAELLACLHAFVRNWIEQKRPMPDKTRAGFQRTSSIIAGIVSLLGIGDPFGERPDEIYGGGDQNLQDMRDLVQTAAARLKPGETYGEIKWDEIIEICIERNSFESLIDARTEYVTETDENGHESKIPRYKLTQASNKRFSFLLNSTYGGKTFKLNDGRTVKWDSRGKKRSKKYTFQIS</sequence>
<dbReference type="Proteomes" id="UP000235914">
    <property type="component" value="Unassembled WGS sequence"/>
</dbReference>
<evidence type="ECO:0000313" key="1">
    <source>
        <dbReference type="EMBL" id="PNC57630.1"/>
    </source>
</evidence>
<dbReference type="EMBL" id="PJKN01000001">
    <property type="protein sequence ID" value="PNC57630.1"/>
    <property type="molecule type" value="Genomic_DNA"/>
</dbReference>
<organism evidence="1 2">
    <name type="scientific">Akkermansia muciniphila</name>
    <dbReference type="NCBI Taxonomy" id="239935"/>
    <lineage>
        <taxon>Bacteria</taxon>
        <taxon>Pseudomonadati</taxon>
        <taxon>Verrucomicrobiota</taxon>
        <taxon>Verrucomicrobiia</taxon>
        <taxon>Verrucomicrobiales</taxon>
        <taxon>Akkermansiaceae</taxon>
        <taxon>Akkermansia</taxon>
    </lineage>
</organism>
<dbReference type="AlphaFoldDB" id="A0AAP8TA66"/>
<name>A0AAP8TA66_9BACT</name>
<comment type="caution">
    <text evidence="1">The sequence shown here is derived from an EMBL/GenBank/DDBJ whole genome shotgun (WGS) entry which is preliminary data.</text>
</comment>
<reference evidence="1 2" key="1">
    <citation type="journal article" date="2017" name="BMC Genomics">
        <title>Genome sequencing of 39 Akkermansia muciniphila isolates reveals its population structure, genomic and functional diverisity, and global distribution in mammalian gut microbiotas.</title>
        <authorList>
            <person name="Guo X."/>
            <person name="Li S."/>
            <person name="Zhang J."/>
            <person name="Wu F."/>
            <person name="Li X."/>
            <person name="Wu D."/>
            <person name="Zhang M."/>
            <person name="Ou Z."/>
            <person name="Jie Z."/>
            <person name="Yan Q."/>
            <person name="Li P."/>
            <person name="Yi J."/>
            <person name="Peng Y."/>
        </authorList>
    </citation>
    <scope>NUCLEOTIDE SEQUENCE [LARGE SCALE GENOMIC DNA]</scope>
    <source>
        <strain evidence="1 2">GP43</strain>
    </source>
</reference>
<gene>
    <name evidence="1" type="ORF">CXU09_00690</name>
</gene>
<proteinExistence type="predicted"/>